<evidence type="ECO:0000256" key="5">
    <source>
        <dbReference type="SAM" id="MobiDB-lite"/>
    </source>
</evidence>
<evidence type="ECO:0000256" key="1">
    <source>
        <dbReference type="ARBA" id="ARBA00002388"/>
    </source>
</evidence>
<dbReference type="PROSITE" id="PS50072">
    <property type="entry name" value="CSA_PPIASE_2"/>
    <property type="match status" value="1"/>
</dbReference>
<keyword evidence="4 7" id="KW-0413">Isomerase</keyword>
<dbReference type="Proteomes" id="UP000256388">
    <property type="component" value="Unassembled WGS sequence"/>
</dbReference>
<evidence type="ECO:0000256" key="3">
    <source>
        <dbReference type="ARBA" id="ARBA00023110"/>
    </source>
</evidence>
<dbReference type="Pfam" id="PF13462">
    <property type="entry name" value="Thioredoxin_4"/>
    <property type="match status" value="1"/>
</dbReference>
<dbReference type="AlphaFoldDB" id="A0A347ZP06"/>
<sequence>MSKKLLPILVLGAILITSCGVLFDKAEATAEPTTAAEPTTEAAAEDTTAETAAATPEPFTDAENPCTPFSVLQYSMGDPYPGLPAVSDDDYSVGPDDAALTFIVYSEPQCPYCAQLDPVLDEFQALYPDDVRVVFRLRPFPETFHNKSILASQAMVAAGMQGKFDEFRKFIFERQYQDTSVPDQAALPETDFWSGLEPADFDGWLKEQVPALGIDADQLISDMYSDEVVAKVKAFQSEADELGITGTPTLMINGHQWPESSRGNEIFSIYLRLIKNQVNEMDTCPAKVIDAAKKYTATITTTQGDIKVELYPDKAPEAVNSFVYLAQQGWYNGLPIISSADFILSGDPSDTGYGGAGYAYLDEPNDLTFDEPGMLASYSVWSGYGTNGSMFFFNRTALTDQGERTIFGKITEGLDVLDKFAIRDNIFDPVIDKVLEVTVTEE</sequence>
<evidence type="ECO:0000256" key="4">
    <source>
        <dbReference type="ARBA" id="ARBA00023235"/>
    </source>
</evidence>
<dbReference type="SUPFAM" id="SSF50891">
    <property type="entry name" value="Cyclophilin-like"/>
    <property type="match status" value="1"/>
</dbReference>
<feature type="compositionally biased region" description="Low complexity" evidence="5">
    <location>
        <begin position="30"/>
        <end position="42"/>
    </location>
</feature>
<keyword evidence="8" id="KW-1185">Reference proteome</keyword>
<dbReference type="EMBL" id="QUMS01000002">
    <property type="protein sequence ID" value="REG08639.1"/>
    <property type="molecule type" value="Genomic_DNA"/>
</dbReference>
<keyword evidence="3" id="KW-0697">Rotamase</keyword>
<evidence type="ECO:0000259" key="6">
    <source>
        <dbReference type="PROSITE" id="PS50072"/>
    </source>
</evidence>
<protein>
    <recommendedName>
        <fullName evidence="2">peptidylprolyl isomerase</fullName>
        <ecNumber evidence="2">5.2.1.8</ecNumber>
    </recommendedName>
</protein>
<accession>A0A347ZP06</accession>
<name>A0A347ZP06_9CHLR</name>
<evidence type="ECO:0000256" key="2">
    <source>
        <dbReference type="ARBA" id="ARBA00013194"/>
    </source>
</evidence>
<evidence type="ECO:0000313" key="8">
    <source>
        <dbReference type="Proteomes" id="UP000256388"/>
    </source>
</evidence>
<dbReference type="SUPFAM" id="SSF52833">
    <property type="entry name" value="Thioredoxin-like"/>
    <property type="match status" value="1"/>
</dbReference>
<dbReference type="InterPro" id="IPR012336">
    <property type="entry name" value="Thioredoxin-like_fold"/>
</dbReference>
<dbReference type="InterPro" id="IPR002130">
    <property type="entry name" value="Cyclophilin-type_PPIase_dom"/>
</dbReference>
<feature type="region of interest" description="Disordered" evidence="5">
    <location>
        <begin position="30"/>
        <end position="60"/>
    </location>
</feature>
<dbReference type="GO" id="GO:0003755">
    <property type="term" value="F:peptidyl-prolyl cis-trans isomerase activity"/>
    <property type="evidence" value="ECO:0007669"/>
    <property type="project" value="UniProtKB-KW"/>
</dbReference>
<feature type="compositionally biased region" description="Low complexity" evidence="5">
    <location>
        <begin position="49"/>
        <end position="60"/>
    </location>
</feature>
<organism evidence="7 8">
    <name type="scientific">Pelolinea submarina</name>
    <dbReference type="NCBI Taxonomy" id="913107"/>
    <lineage>
        <taxon>Bacteria</taxon>
        <taxon>Bacillati</taxon>
        <taxon>Chloroflexota</taxon>
        <taxon>Anaerolineae</taxon>
        <taxon>Anaerolineales</taxon>
        <taxon>Anaerolineaceae</taxon>
        <taxon>Pelolinea</taxon>
    </lineage>
</organism>
<feature type="domain" description="PPIase cyclophilin-type" evidence="6">
    <location>
        <begin position="304"/>
        <end position="420"/>
    </location>
</feature>
<reference evidence="7 8" key="1">
    <citation type="submission" date="2018-08" db="EMBL/GenBank/DDBJ databases">
        <title>Genomic Encyclopedia of Type Strains, Phase IV (KMG-IV): sequencing the most valuable type-strain genomes for metagenomic binning, comparative biology and taxonomic classification.</title>
        <authorList>
            <person name="Goeker M."/>
        </authorList>
    </citation>
    <scope>NUCLEOTIDE SEQUENCE [LARGE SCALE GENOMIC DNA]</scope>
    <source>
        <strain evidence="7 8">DSM 23923</strain>
    </source>
</reference>
<dbReference type="RefSeq" id="WP_116225288.1">
    <property type="nucleotide sequence ID" value="NZ_AP018437.1"/>
</dbReference>
<dbReference type="OrthoDB" id="9807797at2"/>
<dbReference type="InterPro" id="IPR029000">
    <property type="entry name" value="Cyclophilin-like_dom_sf"/>
</dbReference>
<dbReference type="Gene3D" id="3.40.30.10">
    <property type="entry name" value="Glutaredoxin"/>
    <property type="match status" value="1"/>
</dbReference>
<evidence type="ECO:0000313" key="7">
    <source>
        <dbReference type="EMBL" id="REG08639.1"/>
    </source>
</evidence>
<dbReference type="EC" id="5.2.1.8" evidence="2"/>
<proteinExistence type="predicted"/>
<dbReference type="PROSITE" id="PS51257">
    <property type="entry name" value="PROKAR_LIPOPROTEIN"/>
    <property type="match status" value="1"/>
</dbReference>
<gene>
    <name evidence="7" type="ORF">DFR64_2011</name>
</gene>
<dbReference type="InterPro" id="IPR044666">
    <property type="entry name" value="Cyclophilin_A-like"/>
</dbReference>
<dbReference type="Pfam" id="PF00160">
    <property type="entry name" value="Pro_isomerase"/>
    <property type="match status" value="1"/>
</dbReference>
<comment type="function">
    <text evidence="1">PPIases accelerate the folding of proteins. It catalyzes the cis-trans isomerization of proline imidic peptide bonds in oligopeptides.</text>
</comment>
<dbReference type="PANTHER" id="PTHR45625">
    <property type="entry name" value="PEPTIDYL-PROLYL CIS-TRANS ISOMERASE-RELATED"/>
    <property type="match status" value="1"/>
</dbReference>
<dbReference type="PANTHER" id="PTHR45625:SF4">
    <property type="entry name" value="PEPTIDYLPROLYL ISOMERASE DOMAIN AND WD REPEAT-CONTAINING PROTEIN 1"/>
    <property type="match status" value="1"/>
</dbReference>
<comment type="caution">
    <text evidence="7">The sequence shown here is derived from an EMBL/GenBank/DDBJ whole genome shotgun (WGS) entry which is preliminary data.</text>
</comment>
<dbReference type="Gene3D" id="2.40.100.10">
    <property type="entry name" value="Cyclophilin-like"/>
    <property type="match status" value="1"/>
</dbReference>
<dbReference type="InterPro" id="IPR036249">
    <property type="entry name" value="Thioredoxin-like_sf"/>
</dbReference>